<sequence>MSITEYGYYRDKEQLPQLNLSMYYGETSRIPLHYAIYPVSLVDKTYLPFMMAVTESMEMKHIRFVMDQGFMTKDNLMLMVDKGFTVLSLLPKNFVLYKETLNQVIA</sequence>
<gene>
    <name evidence="1" type="ORF">NRE15_06135</name>
</gene>
<dbReference type="EMBL" id="CP102453">
    <property type="protein sequence ID" value="UUX35219.1"/>
    <property type="molecule type" value="Genomic_DNA"/>
</dbReference>
<keyword evidence="2" id="KW-1185">Reference proteome</keyword>
<evidence type="ECO:0000313" key="2">
    <source>
        <dbReference type="Proteomes" id="UP001315967"/>
    </source>
</evidence>
<dbReference type="RefSeq" id="WP_313794712.1">
    <property type="nucleotide sequence ID" value="NZ_CP102453.1"/>
</dbReference>
<name>A0ABY5P9L6_9LACT</name>
<evidence type="ECO:0000313" key="1">
    <source>
        <dbReference type="EMBL" id="UUX35219.1"/>
    </source>
</evidence>
<protein>
    <recommendedName>
        <fullName evidence="3">Transposase IS4-like domain-containing protein</fullName>
    </recommendedName>
</protein>
<dbReference type="Proteomes" id="UP001315967">
    <property type="component" value="Chromosome"/>
</dbReference>
<accession>A0ABY5P9L6</accession>
<organism evidence="1 2">
    <name type="scientific">Fundicoccus culcitae</name>
    <dbReference type="NCBI Taxonomy" id="2969821"/>
    <lineage>
        <taxon>Bacteria</taxon>
        <taxon>Bacillati</taxon>
        <taxon>Bacillota</taxon>
        <taxon>Bacilli</taxon>
        <taxon>Lactobacillales</taxon>
        <taxon>Aerococcaceae</taxon>
        <taxon>Fundicoccus</taxon>
    </lineage>
</organism>
<reference evidence="1 2" key="1">
    <citation type="submission" date="2022-08" db="EMBL/GenBank/DDBJ databases">
        <title>Aerococcaceae sp. nov isolated from spoiled eye mask.</title>
        <authorList>
            <person name="Zhou G."/>
            <person name="Xie X.-B."/>
            <person name="Shi Q.-S."/>
            <person name="Wang Y.-S."/>
            <person name="Wen X."/>
            <person name="Peng H."/>
            <person name="Yang X.-J."/>
            <person name="Tao H.-B."/>
            <person name="Huang X.-M."/>
        </authorList>
    </citation>
    <scope>NUCLEOTIDE SEQUENCE [LARGE SCALE GENOMIC DNA]</scope>
    <source>
        <strain evidence="2">DM20194951</strain>
    </source>
</reference>
<proteinExistence type="predicted"/>
<evidence type="ECO:0008006" key="3">
    <source>
        <dbReference type="Google" id="ProtNLM"/>
    </source>
</evidence>